<sequence length="232" mass="24888">MKLLALETTTEYCSAALLSTESGEMLFRHQFAPREQTQLILPMVDELLSESGWVLKSLDAIAYANGPGAFTGVRIGASVAQGLAFGADLGMVCICSLQTLAQAAWREHGVSDVMACFDARMGEIYAGVFHCVDGWMQPTVPVVVCKPDALPAEWLTSNIERVGVGSGWSSYGEVLSAQMPVSQQWPDLAPSAVDVAGLAAEYLADKPALAPEQALPVYLRDNVWRKLPGRGL</sequence>
<dbReference type="Gene3D" id="3.30.420.40">
    <property type="match status" value="2"/>
</dbReference>
<keyword evidence="6" id="KW-1185">Reference proteome</keyword>
<gene>
    <name evidence="5" type="primary">tsaB</name>
    <name evidence="5" type="ORF">ACFQ0F_05205</name>
</gene>
<dbReference type="InterPro" id="IPR000905">
    <property type="entry name" value="Gcp-like_dom"/>
</dbReference>
<dbReference type="CDD" id="cd24032">
    <property type="entry name" value="ASKHA_NBD_TsaB"/>
    <property type="match status" value="1"/>
</dbReference>
<evidence type="ECO:0000256" key="2">
    <source>
        <dbReference type="ARBA" id="ARBA00019012"/>
    </source>
</evidence>
<evidence type="ECO:0000256" key="1">
    <source>
        <dbReference type="ARBA" id="ARBA00010493"/>
    </source>
</evidence>
<accession>A0ABW3HET0</accession>
<evidence type="ECO:0000259" key="4">
    <source>
        <dbReference type="Pfam" id="PF00814"/>
    </source>
</evidence>
<evidence type="ECO:0000313" key="5">
    <source>
        <dbReference type="EMBL" id="MFD0949786.1"/>
    </source>
</evidence>
<comment type="caution">
    <text evidence="5">The sequence shown here is derived from an EMBL/GenBank/DDBJ whole genome shotgun (WGS) entry which is preliminary data.</text>
</comment>
<dbReference type="PANTHER" id="PTHR11735">
    <property type="entry name" value="TRNA N6-ADENOSINE THREONYLCARBAMOYLTRANSFERASE"/>
    <property type="match status" value="1"/>
</dbReference>
<dbReference type="SUPFAM" id="SSF53067">
    <property type="entry name" value="Actin-like ATPase domain"/>
    <property type="match status" value="2"/>
</dbReference>
<dbReference type="NCBIfam" id="TIGR03725">
    <property type="entry name" value="T6A_YeaZ"/>
    <property type="match status" value="1"/>
</dbReference>
<proteinExistence type="inferred from homology"/>
<keyword evidence="5" id="KW-0808">Transferase</keyword>
<organism evidence="5 6">
    <name type="scientific">Paraperlucidibaca wandonensis</name>
    <dbReference type="NCBI Taxonomy" id="1268273"/>
    <lineage>
        <taxon>Bacteria</taxon>
        <taxon>Pseudomonadati</taxon>
        <taxon>Pseudomonadota</taxon>
        <taxon>Gammaproteobacteria</taxon>
        <taxon>Moraxellales</taxon>
        <taxon>Moraxellaceae</taxon>
        <taxon>Paraperlucidibaca</taxon>
    </lineage>
</organism>
<dbReference type="InterPro" id="IPR043129">
    <property type="entry name" value="ATPase_NBD"/>
</dbReference>
<dbReference type="RefSeq" id="WP_379069781.1">
    <property type="nucleotide sequence ID" value="NZ_JBHTIT010000001.1"/>
</dbReference>
<dbReference type="EMBL" id="JBHTIT010000001">
    <property type="protein sequence ID" value="MFD0949786.1"/>
    <property type="molecule type" value="Genomic_DNA"/>
</dbReference>
<reference evidence="6" key="1">
    <citation type="journal article" date="2019" name="Int. J. Syst. Evol. Microbiol.">
        <title>The Global Catalogue of Microorganisms (GCM) 10K type strain sequencing project: providing services to taxonomists for standard genome sequencing and annotation.</title>
        <authorList>
            <consortium name="The Broad Institute Genomics Platform"/>
            <consortium name="The Broad Institute Genome Sequencing Center for Infectious Disease"/>
            <person name="Wu L."/>
            <person name="Ma J."/>
        </authorList>
    </citation>
    <scope>NUCLEOTIDE SEQUENCE [LARGE SCALE GENOMIC DNA]</scope>
    <source>
        <strain evidence="6">CCUG 63419</strain>
    </source>
</reference>
<dbReference type="PANTHER" id="PTHR11735:SF11">
    <property type="entry name" value="TRNA THREONYLCARBAMOYLADENOSINE BIOSYNTHESIS PROTEIN TSAB"/>
    <property type="match status" value="1"/>
</dbReference>
<dbReference type="Proteomes" id="UP001597044">
    <property type="component" value="Unassembled WGS sequence"/>
</dbReference>
<protein>
    <recommendedName>
        <fullName evidence="2">tRNA threonylcarbamoyladenosine biosynthesis protein TsaB</fullName>
    </recommendedName>
    <alternativeName>
        <fullName evidence="3">t(6)A37 threonylcarbamoyladenosine biosynthesis protein TsaB</fullName>
    </alternativeName>
</protein>
<dbReference type="InterPro" id="IPR022496">
    <property type="entry name" value="T6A_TsaB"/>
</dbReference>
<feature type="domain" description="Gcp-like" evidence="4">
    <location>
        <begin position="32"/>
        <end position="148"/>
    </location>
</feature>
<name>A0ABW3HET0_9GAMM</name>
<keyword evidence="5" id="KW-0012">Acyltransferase</keyword>
<dbReference type="GO" id="GO:0061711">
    <property type="term" value="F:tRNA N(6)-L-threonylcarbamoyladenine synthase activity"/>
    <property type="evidence" value="ECO:0007669"/>
    <property type="project" value="UniProtKB-EC"/>
</dbReference>
<comment type="similarity">
    <text evidence="1">Belongs to the KAE1 / TsaD family. TsaB subfamily.</text>
</comment>
<evidence type="ECO:0000313" key="6">
    <source>
        <dbReference type="Proteomes" id="UP001597044"/>
    </source>
</evidence>
<dbReference type="Pfam" id="PF00814">
    <property type="entry name" value="TsaD"/>
    <property type="match status" value="1"/>
</dbReference>
<evidence type="ECO:0000256" key="3">
    <source>
        <dbReference type="ARBA" id="ARBA00032446"/>
    </source>
</evidence>